<dbReference type="CDD" id="cd00082">
    <property type="entry name" value="HisKA"/>
    <property type="match status" value="1"/>
</dbReference>
<dbReference type="Gene3D" id="3.30.565.10">
    <property type="entry name" value="Histidine kinase-like ATPase, C-terminal domain"/>
    <property type="match status" value="1"/>
</dbReference>
<gene>
    <name evidence="23" type="ORF">SAMN05660236_1691</name>
</gene>
<dbReference type="OrthoDB" id="9811889at2"/>
<dbReference type="SUPFAM" id="SSF55874">
    <property type="entry name" value="ATPase domain of HSP90 chaperone/DNA topoisomerase II/histidine kinase"/>
    <property type="match status" value="1"/>
</dbReference>
<dbReference type="InterPro" id="IPR004358">
    <property type="entry name" value="Sig_transdc_His_kin-like_C"/>
</dbReference>
<dbReference type="PANTHER" id="PTHR45339:SF1">
    <property type="entry name" value="HYBRID SIGNAL TRANSDUCTION HISTIDINE KINASE J"/>
    <property type="match status" value="1"/>
</dbReference>
<keyword evidence="5" id="KW-0997">Cell inner membrane</keyword>
<dbReference type="SMART" id="SM00028">
    <property type="entry name" value="TPR"/>
    <property type="match status" value="5"/>
</dbReference>
<dbReference type="PROSITE" id="PS50109">
    <property type="entry name" value="HIS_KIN"/>
    <property type="match status" value="1"/>
</dbReference>
<dbReference type="InterPro" id="IPR036097">
    <property type="entry name" value="HisK_dim/P_sf"/>
</dbReference>
<evidence type="ECO:0000256" key="12">
    <source>
        <dbReference type="ARBA" id="ARBA00022989"/>
    </source>
</evidence>
<evidence type="ECO:0000313" key="24">
    <source>
        <dbReference type="Proteomes" id="UP000190961"/>
    </source>
</evidence>
<feature type="domain" description="PAS" evidence="21">
    <location>
        <begin position="837"/>
        <end position="885"/>
    </location>
</feature>
<dbReference type="PROSITE" id="PS50112">
    <property type="entry name" value="PAS"/>
    <property type="match status" value="2"/>
</dbReference>
<evidence type="ECO:0000256" key="5">
    <source>
        <dbReference type="ARBA" id="ARBA00022519"/>
    </source>
</evidence>
<dbReference type="Gene3D" id="1.10.287.130">
    <property type="match status" value="1"/>
</dbReference>
<dbReference type="InterPro" id="IPR003661">
    <property type="entry name" value="HisK_dim/P_dom"/>
</dbReference>
<dbReference type="SUPFAM" id="SSF52172">
    <property type="entry name" value="CheY-like"/>
    <property type="match status" value="1"/>
</dbReference>
<dbReference type="InterPro" id="IPR019734">
    <property type="entry name" value="TPR_rpt"/>
</dbReference>
<dbReference type="PROSITE" id="PS50005">
    <property type="entry name" value="TPR"/>
    <property type="match status" value="1"/>
</dbReference>
<feature type="modified residue" description="4-aspartylphosphate" evidence="15">
    <location>
        <position position="1282"/>
    </location>
</feature>
<protein>
    <recommendedName>
        <fullName evidence="3">histidine kinase</fullName>
        <ecNumber evidence="3">2.7.13.3</ecNumber>
    </recommendedName>
</protein>
<dbReference type="Gene3D" id="2.10.70.100">
    <property type="match status" value="1"/>
</dbReference>
<dbReference type="Pfam" id="PF13426">
    <property type="entry name" value="PAS_9"/>
    <property type="match status" value="1"/>
</dbReference>
<keyword evidence="16" id="KW-0802">TPR repeat</keyword>
<keyword evidence="11" id="KW-0067">ATP-binding</keyword>
<dbReference type="InterPro" id="IPR013655">
    <property type="entry name" value="PAS_fold_3"/>
</dbReference>
<evidence type="ECO:0000256" key="1">
    <source>
        <dbReference type="ARBA" id="ARBA00000085"/>
    </source>
</evidence>
<dbReference type="PANTHER" id="PTHR45339">
    <property type="entry name" value="HYBRID SIGNAL TRANSDUCTION HISTIDINE KINASE J"/>
    <property type="match status" value="1"/>
</dbReference>
<keyword evidence="7" id="KW-0808">Transferase</keyword>
<dbReference type="GO" id="GO:0005524">
    <property type="term" value="F:ATP binding"/>
    <property type="evidence" value="ECO:0007669"/>
    <property type="project" value="UniProtKB-KW"/>
</dbReference>
<keyword evidence="6 15" id="KW-0597">Phosphoprotein</keyword>
<keyword evidence="24" id="KW-1185">Reference proteome</keyword>
<dbReference type="InterPro" id="IPR001789">
    <property type="entry name" value="Sig_transdc_resp-reg_receiver"/>
</dbReference>
<dbReference type="Pfam" id="PF13188">
    <property type="entry name" value="PAS_8"/>
    <property type="match status" value="1"/>
</dbReference>
<feature type="coiled-coil region" evidence="17">
    <location>
        <begin position="785"/>
        <end position="823"/>
    </location>
</feature>
<dbReference type="InterPro" id="IPR003594">
    <property type="entry name" value="HATPase_dom"/>
</dbReference>
<dbReference type="Pfam" id="PF00512">
    <property type="entry name" value="HisKA"/>
    <property type="match status" value="1"/>
</dbReference>
<dbReference type="InterPro" id="IPR011990">
    <property type="entry name" value="TPR-like_helical_dom_sf"/>
</dbReference>
<dbReference type="STRING" id="688867.SAMN05660236_1691"/>
<evidence type="ECO:0000256" key="10">
    <source>
        <dbReference type="ARBA" id="ARBA00022741"/>
    </source>
</evidence>
<reference evidence="23 24" key="1">
    <citation type="submission" date="2017-02" db="EMBL/GenBank/DDBJ databases">
        <authorList>
            <person name="Peterson S.W."/>
        </authorList>
    </citation>
    <scope>NUCLEOTIDE SEQUENCE [LARGE SCALE GENOMIC DNA]</scope>
    <source>
        <strain evidence="23 24">DSM 25262</strain>
    </source>
</reference>
<keyword evidence="10" id="KW-0547">Nucleotide-binding</keyword>
<keyword evidence="4" id="KW-1003">Cell membrane</keyword>
<dbReference type="CDD" id="cd00130">
    <property type="entry name" value="PAS"/>
    <property type="match status" value="3"/>
</dbReference>
<dbReference type="CDD" id="cd16922">
    <property type="entry name" value="HATPase_EvgS-ArcB-TorS-like"/>
    <property type="match status" value="1"/>
</dbReference>
<evidence type="ECO:0000256" key="7">
    <source>
        <dbReference type="ARBA" id="ARBA00022679"/>
    </source>
</evidence>
<evidence type="ECO:0000256" key="15">
    <source>
        <dbReference type="PROSITE-ProRule" id="PRU00169"/>
    </source>
</evidence>
<keyword evidence="9" id="KW-0677">Repeat</keyword>
<keyword evidence="12" id="KW-1133">Transmembrane helix</keyword>
<dbReference type="EMBL" id="FUZU01000001">
    <property type="protein sequence ID" value="SKC57327.1"/>
    <property type="molecule type" value="Genomic_DNA"/>
</dbReference>
<evidence type="ECO:0000256" key="2">
    <source>
        <dbReference type="ARBA" id="ARBA00004429"/>
    </source>
</evidence>
<dbReference type="SMART" id="SM00387">
    <property type="entry name" value="HATPase_c"/>
    <property type="match status" value="1"/>
</dbReference>
<dbReference type="PROSITE" id="PS50110">
    <property type="entry name" value="RESPONSE_REGULATORY"/>
    <property type="match status" value="1"/>
</dbReference>
<dbReference type="InterPro" id="IPR035965">
    <property type="entry name" value="PAS-like_dom_sf"/>
</dbReference>
<accession>A0A1T5K0N5</accession>
<dbReference type="Gene3D" id="3.30.450.20">
    <property type="entry name" value="PAS domain"/>
    <property type="match status" value="4"/>
</dbReference>
<dbReference type="EC" id="2.7.13.3" evidence="3"/>
<evidence type="ECO:0000259" key="19">
    <source>
        <dbReference type="PROSITE" id="PS50109"/>
    </source>
</evidence>
<dbReference type="NCBIfam" id="TIGR00229">
    <property type="entry name" value="sensory_box"/>
    <property type="match status" value="4"/>
</dbReference>
<evidence type="ECO:0000256" key="11">
    <source>
        <dbReference type="ARBA" id="ARBA00022840"/>
    </source>
</evidence>
<dbReference type="InterPro" id="IPR005467">
    <property type="entry name" value="His_kinase_dom"/>
</dbReference>
<dbReference type="SMART" id="SM00448">
    <property type="entry name" value="REC"/>
    <property type="match status" value="1"/>
</dbReference>
<dbReference type="Pfam" id="PF02518">
    <property type="entry name" value="HATPase_c"/>
    <property type="match status" value="1"/>
</dbReference>
<feature type="repeat" description="TPR" evidence="16">
    <location>
        <begin position="124"/>
        <end position="157"/>
    </location>
</feature>
<dbReference type="InterPro" id="IPR001610">
    <property type="entry name" value="PAC"/>
</dbReference>
<dbReference type="InterPro" id="IPR036641">
    <property type="entry name" value="HPT_dom_sf"/>
</dbReference>
<dbReference type="RefSeq" id="WP_079686221.1">
    <property type="nucleotide sequence ID" value="NZ_FUZU01000001.1"/>
</dbReference>
<dbReference type="GO" id="GO:0000155">
    <property type="term" value="F:phosphorelay sensor kinase activity"/>
    <property type="evidence" value="ECO:0007669"/>
    <property type="project" value="InterPro"/>
</dbReference>
<dbReference type="InterPro" id="IPR000700">
    <property type="entry name" value="PAS-assoc_C"/>
</dbReference>
<dbReference type="GO" id="GO:0005886">
    <property type="term" value="C:plasma membrane"/>
    <property type="evidence" value="ECO:0007669"/>
    <property type="project" value="UniProtKB-SubCell"/>
</dbReference>
<sequence>MKRNIISWLFLWVLLGNSNIAFAQNKKIDSLNVVLKVLHQDSNRVNTLILLCDAQSRIDNEKVLPVANEILALSEEINFPEGKAQAYIFLGVYNNRAGKISQGIDFFLKALRVYETLQDTNHIAVCYNNIGVIYLAQENNRVAYEYFSKALTAWDKSKCNRGSARVLNNIAIVYEKEKKDSLALVYYYRALKLNEGLEDKVASSWILNAIGKISFRRNQFAEALMYQQKALQLASQVKSNKQLPAIYGAFSEIYRALNKQKLALSTAEIALDYALQVNSKEEIAASYNLIAKAYEAQRKYNLAYTYQSLYLTLNDSLQKTKNNSAIEKFRNNYEMEKKEKEISFLSHQHQEEIHKRNTILIALAGIVCVFLLIISRQRLNVKKRLEVERKNFELLQEQALRHESEAKYKTLIESTLLGVSIEKRGKVIYANKKLLNIFGYANMDEYSLIDPIHITDRCTPETKLFIEDLQRSQKEGRDTVQSFIGHFYDKDNKVRSFEVQIGEIMVEGDLCRMYVLIDVTDRLAAENASREMEKLFRLSQHFSNIGSWRWSFHTKDLLWSDITYKIYGVDHTEKITEQKFFECVYPDDHAIVINNAIESIGNGEPYQVEHRILLPNGQIRWIRLKGDVFRDSEGQPIEIFGVARDVTESKQIAEELRLSKEKYRILAEAGHEIMGLYDLKGIVQYVSPAITHLLGYLPEDKVGRKIVSDIIHPMDRRQLMMAFRKASVHSEESVMVKVRMRRKDTQQYVWCQKSLRAIKDKEGVITAIRSLTRDIGYEIAYETKLNQSNARLTNSVREYKSLNKKLNNLLKELGKRSKQLESANYKLTVSQTTLKQTYEQLKLKTDALNEIAIIVSCDGQGKISHVNSLFEKIMGYEQTEIIGNTYHDLKSTLYDSPVHDARFFAGIWRELTEGKNWSGEVCYKGKDGSYIWCLKHMIPLFNNGTFDGYFSFSYDITFDKKREAELIEAKLIAEAASAIKEDFLSVMSHEIRTPLNSVIGLSNLLLKKKPREDQQEIIKTLKGSSDNLMHLVNDILDYNKIQAGKIELEEIAFNTLEFLQQFRSAYLPIASEKGLDFKVTADAMIPSMLSGDSMRLNQILNNLVNNAMKFTQSGSVKVTASLVSKNEKQCRLLFEVIDSGIGIADDKLPLIFMPFHQSEKYISRKFGGTGLGLSIVKSLVEMLGGEISVRSKEGEGSTFSVSIPFAICSVAVPHVSIKEINEATLVSSFKGYRVLYVEDVESNRMVVGSYLKDCEVECTMASGGELALIHTANKTFDVILMDLQMPGLNGYEVTEAIRTQERGRNRHTPVIAFTAESLSESLKAKTAMYSIQDIVTKPFQFETLIQKIIKVTPRKREEEDFLSFQFYEDAFDYDREEMEKIKKIVINDFKLLEDNMTKYVAEKNMEGIRAEIHKLSPIVKNLKCKALIKSFDEFRKYDQYSPSIQDLHCQLRKYNSILYSSVEELQY</sequence>
<name>A0A1T5K0N5_9BACT</name>
<keyword evidence="13" id="KW-0902">Two-component regulatory system</keyword>
<dbReference type="Pfam" id="PF13424">
    <property type="entry name" value="TPR_12"/>
    <property type="match status" value="2"/>
</dbReference>
<evidence type="ECO:0000259" key="22">
    <source>
        <dbReference type="PROSITE" id="PS50113"/>
    </source>
</evidence>
<comment type="subcellular location">
    <subcellularLocation>
        <location evidence="2">Cell inner membrane</location>
        <topology evidence="2">Multi-pass membrane protein</topology>
    </subcellularLocation>
</comment>
<dbReference type="Gene3D" id="3.40.50.2300">
    <property type="match status" value="1"/>
</dbReference>
<evidence type="ECO:0000256" key="13">
    <source>
        <dbReference type="ARBA" id="ARBA00023012"/>
    </source>
</evidence>
<dbReference type="Pfam" id="PF00072">
    <property type="entry name" value="Response_reg"/>
    <property type="match status" value="1"/>
</dbReference>
<dbReference type="SMART" id="SM00388">
    <property type="entry name" value="HisKA"/>
    <property type="match status" value="1"/>
</dbReference>
<evidence type="ECO:0000256" key="9">
    <source>
        <dbReference type="ARBA" id="ARBA00022737"/>
    </source>
</evidence>
<feature type="domain" description="Histidine kinase" evidence="19">
    <location>
        <begin position="986"/>
        <end position="1207"/>
    </location>
</feature>
<dbReference type="SMART" id="SM00086">
    <property type="entry name" value="PAC"/>
    <property type="match status" value="3"/>
</dbReference>
<dbReference type="SUPFAM" id="SSF48452">
    <property type="entry name" value="TPR-like"/>
    <property type="match status" value="2"/>
</dbReference>
<keyword evidence="8" id="KW-0812">Transmembrane</keyword>
<dbReference type="FunFam" id="2.10.70.100:FF:000001">
    <property type="entry name" value="Sensory transduction histidine kinase"/>
    <property type="match status" value="1"/>
</dbReference>
<evidence type="ECO:0000256" key="8">
    <source>
        <dbReference type="ARBA" id="ARBA00022692"/>
    </source>
</evidence>
<evidence type="ECO:0000259" key="21">
    <source>
        <dbReference type="PROSITE" id="PS50112"/>
    </source>
</evidence>
<evidence type="ECO:0000256" key="4">
    <source>
        <dbReference type="ARBA" id="ARBA00022475"/>
    </source>
</evidence>
<dbReference type="CDD" id="cd17546">
    <property type="entry name" value="REC_hyHK_CKI1_RcsC-like"/>
    <property type="match status" value="1"/>
</dbReference>
<evidence type="ECO:0000256" key="6">
    <source>
        <dbReference type="ARBA" id="ARBA00022553"/>
    </source>
</evidence>
<feature type="signal peptide" evidence="18">
    <location>
        <begin position="1"/>
        <end position="23"/>
    </location>
</feature>
<keyword evidence="17" id="KW-0175">Coiled coil</keyword>
<dbReference type="PROSITE" id="PS50113">
    <property type="entry name" value="PAC"/>
    <property type="match status" value="1"/>
</dbReference>
<proteinExistence type="predicted"/>
<dbReference type="InterPro" id="IPR011006">
    <property type="entry name" value="CheY-like_superfamily"/>
</dbReference>
<evidence type="ECO:0000313" key="23">
    <source>
        <dbReference type="EMBL" id="SKC57327.1"/>
    </source>
</evidence>
<evidence type="ECO:0000256" key="14">
    <source>
        <dbReference type="ARBA" id="ARBA00023136"/>
    </source>
</evidence>
<dbReference type="Pfam" id="PF08447">
    <property type="entry name" value="PAS_3"/>
    <property type="match status" value="2"/>
</dbReference>
<dbReference type="InterPro" id="IPR036890">
    <property type="entry name" value="HATPase_C_sf"/>
</dbReference>
<feature type="domain" description="PAS" evidence="21">
    <location>
        <begin position="659"/>
        <end position="730"/>
    </location>
</feature>
<evidence type="ECO:0000256" key="18">
    <source>
        <dbReference type="SAM" id="SignalP"/>
    </source>
</evidence>
<evidence type="ECO:0000256" key="3">
    <source>
        <dbReference type="ARBA" id="ARBA00012438"/>
    </source>
</evidence>
<dbReference type="InterPro" id="IPR000014">
    <property type="entry name" value="PAS"/>
</dbReference>
<dbReference type="SUPFAM" id="SSF47384">
    <property type="entry name" value="Homodimeric domain of signal transducing histidine kinase"/>
    <property type="match status" value="1"/>
</dbReference>
<dbReference type="SMART" id="SM00091">
    <property type="entry name" value="PAS"/>
    <property type="match status" value="4"/>
</dbReference>
<evidence type="ECO:0000256" key="16">
    <source>
        <dbReference type="PROSITE-ProRule" id="PRU00339"/>
    </source>
</evidence>
<organism evidence="23 24">
    <name type="scientific">Ohtaekwangia koreensis</name>
    <dbReference type="NCBI Taxonomy" id="688867"/>
    <lineage>
        <taxon>Bacteria</taxon>
        <taxon>Pseudomonadati</taxon>
        <taxon>Bacteroidota</taxon>
        <taxon>Cytophagia</taxon>
        <taxon>Cytophagales</taxon>
        <taxon>Fulvivirgaceae</taxon>
        <taxon>Ohtaekwangia</taxon>
    </lineage>
</organism>
<feature type="chain" id="PRO_5010560569" description="histidine kinase" evidence="18">
    <location>
        <begin position="24"/>
        <end position="1467"/>
    </location>
</feature>
<dbReference type="SUPFAM" id="SSF55785">
    <property type="entry name" value="PYP-like sensor domain (PAS domain)"/>
    <property type="match status" value="4"/>
</dbReference>
<dbReference type="Proteomes" id="UP000190961">
    <property type="component" value="Unassembled WGS sequence"/>
</dbReference>
<feature type="domain" description="PAC" evidence="22">
    <location>
        <begin position="606"/>
        <end position="658"/>
    </location>
</feature>
<comment type="catalytic activity">
    <reaction evidence="1">
        <text>ATP + protein L-histidine = ADP + protein N-phospho-L-histidine.</text>
        <dbReference type="EC" id="2.7.13.3"/>
    </reaction>
</comment>
<keyword evidence="18" id="KW-0732">Signal</keyword>
<dbReference type="FunFam" id="3.30.565.10:FF:000010">
    <property type="entry name" value="Sensor histidine kinase RcsC"/>
    <property type="match status" value="1"/>
</dbReference>
<dbReference type="Gene3D" id="1.25.40.10">
    <property type="entry name" value="Tetratricopeptide repeat domain"/>
    <property type="match status" value="1"/>
</dbReference>
<keyword evidence="14" id="KW-0472">Membrane</keyword>
<evidence type="ECO:0000259" key="20">
    <source>
        <dbReference type="PROSITE" id="PS50110"/>
    </source>
</evidence>
<evidence type="ECO:0000256" key="17">
    <source>
        <dbReference type="SAM" id="Coils"/>
    </source>
</evidence>
<dbReference type="SUPFAM" id="SSF47226">
    <property type="entry name" value="Histidine-containing phosphotransfer domain, HPT domain"/>
    <property type="match status" value="1"/>
</dbReference>
<feature type="domain" description="Response regulatory" evidence="20">
    <location>
        <begin position="1233"/>
        <end position="1352"/>
    </location>
</feature>
<dbReference type="PRINTS" id="PR00344">
    <property type="entry name" value="BCTRLSENSOR"/>
</dbReference>